<reference evidence="2 3" key="1">
    <citation type="submission" date="2017-07" db="EMBL/GenBank/DDBJ databases">
        <title>Genome Sequence of Antarctobacter heliothermus Strain SMS3 Isolated from a culture of the Diatom Skeletonema marinoi.</title>
        <authorList>
            <person name="Topel M."/>
            <person name="Pinder M.I.M."/>
            <person name="Johansson O.N."/>
            <person name="Kourtchenko O."/>
            <person name="Godhe A."/>
            <person name="Clarke A.K."/>
        </authorList>
    </citation>
    <scope>NUCLEOTIDE SEQUENCE [LARGE SCALE GENOMIC DNA]</scope>
    <source>
        <strain evidence="2 3">SMS3</strain>
    </source>
</reference>
<evidence type="ECO:0000259" key="1">
    <source>
        <dbReference type="Pfam" id="PF20056"/>
    </source>
</evidence>
<accession>A0A222E1K8</accession>
<keyword evidence="3" id="KW-1185">Reference proteome</keyword>
<proteinExistence type="predicted"/>
<sequence length="85" mass="9424">MQSQTTLKRHAALVDNMAQAYGVDLEEQMLRGKLSMSDLEDAVLGCTACKSVEKCEHWLEAQTATATDTPAYCRNATLFRALKQD</sequence>
<feature type="domain" description="DUF6455" evidence="1">
    <location>
        <begin position="1"/>
        <end position="84"/>
    </location>
</feature>
<protein>
    <recommendedName>
        <fullName evidence="1">DUF6455 domain-containing protein</fullName>
    </recommendedName>
</protein>
<dbReference type="Proteomes" id="UP000203589">
    <property type="component" value="Chromosome"/>
</dbReference>
<dbReference type="KEGG" id="aht:ANTHELSMS3_01395"/>
<dbReference type="AlphaFoldDB" id="A0A222E1K8"/>
<dbReference type="Pfam" id="PF20056">
    <property type="entry name" value="DUF6455"/>
    <property type="match status" value="1"/>
</dbReference>
<dbReference type="RefSeq" id="WP_094034231.1">
    <property type="nucleotide sequence ID" value="NZ_CP022540.1"/>
</dbReference>
<evidence type="ECO:0000313" key="2">
    <source>
        <dbReference type="EMBL" id="ASP20094.1"/>
    </source>
</evidence>
<organism evidence="2 3">
    <name type="scientific">Antarctobacter heliothermus</name>
    <dbReference type="NCBI Taxonomy" id="74033"/>
    <lineage>
        <taxon>Bacteria</taxon>
        <taxon>Pseudomonadati</taxon>
        <taxon>Pseudomonadota</taxon>
        <taxon>Alphaproteobacteria</taxon>
        <taxon>Rhodobacterales</taxon>
        <taxon>Roseobacteraceae</taxon>
        <taxon>Antarctobacter</taxon>
    </lineage>
</organism>
<name>A0A222E1K8_9RHOB</name>
<dbReference type="EMBL" id="CP022540">
    <property type="protein sequence ID" value="ASP20094.1"/>
    <property type="molecule type" value="Genomic_DNA"/>
</dbReference>
<dbReference type="OrthoDB" id="7961152at2"/>
<evidence type="ECO:0000313" key="3">
    <source>
        <dbReference type="Proteomes" id="UP000203589"/>
    </source>
</evidence>
<gene>
    <name evidence="2" type="ORF">ANTHELSMS3_01395</name>
</gene>
<dbReference type="InterPro" id="IPR045601">
    <property type="entry name" value="DUF6455"/>
</dbReference>